<dbReference type="Proteomes" id="UP000886501">
    <property type="component" value="Unassembled WGS sequence"/>
</dbReference>
<sequence>MSEESFSDAGDDGREGRKWRRPRRGFGQRRREQGVQTFTWTEALGKQGIPTSATSDAGYRGTSRKNIADHPYRVVERRSGGYHPREGGKGVSPGPGQFGGDFTPRGGCYFVLLHKIIVRYYSSHKDSRKENPSTVKLNHERCGTKRSRAPGGIYRKQ</sequence>
<organism evidence="1 2">
    <name type="scientific">Thelephora ganbajun</name>
    <name type="common">Ganba fungus</name>
    <dbReference type="NCBI Taxonomy" id="370292"/>
    <lineage>
        <taxon>Eukaryota</taxon>
        <taxon>Fungi</taxon>
        <taxon>Dikarya</taxon>
        <taxon>Basidiomycota</taxon>
        <taxon>Agaricomycotina</taxon>
        <taxon>Agaricomycetes</taxon>
        <taxon>Thelephorales</taxon>
        <taxon>Thelephoraceae</taxon>
        <taxon>Thelephora</taxon>
    </lineage>
</organism>
<evidence type="ECO:0000313" key="1">
    <source>
        <dbReference type="EMBL" id="KAF9648400.1"/>
    </source>
</evidence>
<name>A0ACB6ZF67_THEGA</name>
<accession>A0ACB6ZF67</accession>
<protein>
    <submittedName>
        <fullName evidence="1">Uncharacterized protein</fullName>
    </submittedName>
</protein>
<keyword evidence="2" id="KW-1185">Reference proteome</keyword>
<gene>
    <name evidence="1" type="ORF">BDM02DRAFT_2273108</name>
</gene>
<reference evidence="1" key="2">
    <citation type="journal article" date="2020" name="Nat. Commun.">
        <title>Large-scale genome sequencing of mycorrhizal fungi provides insights into the early evolution of symbiotic traits.</title>
        <authorList>
            <person name="Miyauchi S."/>
            <person name="Kiss E."/>
            <person name="Kuo A."/>
            <person name="Drula E."/>
            <person name="Kohler A."/>
            <person name="Sanchez-Garcia M."/>
            <person name="Morin E."/>
            <person name="Andreopoulos B."/>
            <person name="Barry K.W."/>
            <person name="Bonito G."/>
            <person name="Buee M."/>
            <person name="Carver A."/>
            <person name="Chen C."/>
            <person name="Cichocki N."/>
            <person name="Clum A."/>
            <person name="Culley D."/>
            <person name="Crous P.W."/>
            <person name="Fauchery L."/>
            <person name="Girlanda M."/>
            <person name="Hayes R.D."/>
            <person name="Keri Z."/>
            <person name="LaButti K."/>
            <person name="Lipzen A."/>
            <person name="Lombard V."/>
            <person name="Magnuson J."/>
            <person name="Maillard F."/>
            <person name="Murat C."/>
            <person name="Nolan M."/>
            <person name="Ohm R.A."/>
            <person name="Pangilinan J."/>
            <person name="Pereira M.F."/>
            <person name="Perotto S."/>
            <person name="Peter M."/>
            <person name="Pfister S."/>
            <person name="Riley R."/>
            <person name="Sitrit Y."/>
            <person name="Stielow J.B."/>
            <person name="Szollosi G."/>
            <person name="Zifcakova L."/>
            <person name="Stursova M."/>
            <person name="Spatafora J.W."/>
            <person name="Tedersoo L."/>
            <person name="Vaario L.M."/>
            <person name="Yamada A."/>
            <person name="Yan M."/>
            <person name="Wang P."/>
            <person name="Xu J."/>
            <person name="Bruns T."/>
            <person name="Baldrian P."/>
            <person name="Vilgalys R."/>
            <person name="Dunand C."/>
            <person name="Henrissat B."/>
            <person name="Grigoriev I.V."/>
            <person name="Hibbett D."/>
            <person name="Nagy L.G."/>
            <person name="Martin F.M."/>
        </authorList>
    </citation>
    <scope>NUCLEOTIDE SEQUENCE</scope>
    <source>
        <strain evidence="1">P2</strain>
    </source>
</reference>
<evidence type="ECO:0000313" key="2">
    <source>
        <dbReference type="Proteomes" id="UP000886501"/>
    </source>
</evidence>
<dbReference type="EMBL" id="MU118014">
    <property type="protein sequence ID" value="KAF9648400.1"/>
    <property type="molecule type" value="Genomic_DNA"/>
</dbReference>
<proteinExistence type="predicted"/>
<reference evidence="1" key="1">
    <citation type="submission" date="2019-10" db="EMBL/GenBank/DDBJ databases">
        <authorList>
            <consortium name="DOE Joint Genome Institute"/>
            <person name="Kuo A."/>
            <person name="Miyauchi S."/>
            <person name="Kiss E."/>
            <person name="Drula E."/>
            <person name="Kohler A."/>
            <person name="Sanchez-Garcia M."/>
            <person name="Andreopoulos B."/>
            <person name="Barry K.W."/>
            <person name="Bonito G."/>
            <person name="Buee M."/>
            <person name="Carver A."/>
            <person name="Chen C."/>
            <person name="Cichocki N."/>
            <person name="Clum A."/>
            <person name="Culley D."/>
            <person name="Crous P.W."/>
            <person name="Fauchery L."/>
            <person name="Girlanda M."/>
            <person name="Hayes R."/>
            <person name="Keri Z."/>
            <person name="Labutti K."/>
            <person name="Lipzen A."/>
            <person name="Lombard V."/>
            <person name="Magnuson J."/>
            <person name="Maillard F."/>
            <person name="Morin E."/>
            <person name="Murat C."/>
            <person name="Nolan M."/>
            <person name="Ohm R."/>
            <person name="Pangilinan J."/>
            <person name="Pereira M."/>
            <person name="Perotto S."/>
            <person name="Peter M."/>
            <person name="Riley R."/>
            <person name="Sitrit Y."/>
            <person name="Stielow B."/>
            <person name="Szollosi G."/>
            <person name="Zifcakova L."/>
            <person name="Stursova M."/>
            <person name="Spatafora J.W."/>
            <person name="Tedersoo L."/>
            <person name="Vaario L.-M."/>
            <person name="Yamada A."/>
            <person name="Yan M."/>
            <person name="Wang P."/>
            <person name="Xu J."/>
            <person name="Bruns T."/>
            <person name="Baldrian P."/>
            <person name="Vilgalys R."/>
            <person name="Henrissat B."/>
            <person name="Grigoriev I.V."/>
            <person name="Hibbett D."/>
            <person name="Nagy L.G."/>
            <person name="Martin F.M."/>
        </authorList>
    </citation>
    <scope>NUCLEOTIDE SEQUENCE</scope>
    <source>
        <strain evidence="1">P2</strain>
    </source>
</reference>
<comment type="caution">
    <text evidence="1">The sequence shown here is derived from an EMBL/GenBank/DDBJ whole genome shotgun (WGS) entry which is preliminary data.</text>
</comment>